<dbReference type="PANTHER" id="PTHR30576:SF0">
    <property type="entry name" value="UNDECAPRENYL-PHOSPHATE N-ACETYLGALACTOSAMINYL 1-PHOSPHATE TRANSFERASE-RELATED"/>
    <property type="match status" value="1"/>
</dbReference>
<proteinExistence type="predicted"/>
<dbReference type="GO" id="GO:0016780">
    <property type="term" value="F:phosphotransferase activity, for other substituted phosphate groups"/>
    <property type="evidence" value="ECO:0007669"/>
    <property type="project" value="TreeGrafter"/>
</dbReference>
<feature type="transmembrane region" description="Helical" evidence="1">
    <location>
        <begin position="41"/>
        <end position="65"/>
    </location>
</feature>
<name>A0A6J7J756_9ZZZZ</name>
<gene>
    <name evidence="3" type="ORF">UFOPK3733_01158</name>
</gene>
<reference evidence="3" key="1">
    <citation type="submission" date="2020-05" db="EMBL/GenBank/DDBJ databases">
        <authorList>
            <person name="Chiriac C."/>
            <person name="Salcher M."/>
            <person name="Ghai R."/>
            <person name="Kavagutti S V."/>
        </authorList>
    </citation>
    <scope>NUCLEOTIDE SEQUENCE</scope>
</reference>
<dbReference type="InterPro" id="IPR003362">
    <property type="entry name" value="Bact_transf"/>
</dbReference>
<dbReference type="Pfam" id="PF02397">
    <property type="entry name" value="Bac_transf"/>
    <property type="match status" value="1"/>
</dbReference>
<dbReference type="EMBL" id="CAFBNC010000053">
    <property type="protein sequence ID" value="CAB4938900.1"/>
    <property type="molecule type" value="Genomic_DNA"/>
</dbReference>
<organism evidence="3">
    <name type="scientific">freshwater metagenome</name>
    <dbReference type="NCBI Taxonomy" id="449393"/>
    <lineage>
        <taxon>unclassified sequences</taxon>
        <taxon>metagenomes</taxon>
        <taxon>ecological metagenomes</taxon>
    </lineage>
</organism>
<keyword evidence="1" id="KW-0812">Transmembrane</keyword>
<feature type="domain" description="Bacterial sugar transferase" evidence="2">
    <location>
        <begin position="36"/>
        <end position="227"/>
    </location>
</feature>
<protein>
    <submittedName>
        <fullName evidence="3">Unannotated protein</fullName>
    </submittedName>
</protein>
<dbReference type="PANTHER" id="PTHR30576">
    <property type="entry name" value="COLANIC BIOSYNTHESIS UDP-GLUCOSE LIPID CARRIER TRANSFERASE"/>
    <property type="match status" value="1"/>
</dbReference>
<evidence type="ECO:0000256" key="1">
    <source>
        <dbReference type="SAM" id="Phobius"/>
    </source>
</evidence>
<evidence type="ECO:0000313" key="3">
    <source>
        <dbReference type="EMBL" id="CAB4938900.1"/>
    </source>
</evidence>
<dbReference type="AlphaFoldDB" id="A0A6J7J756"/>
<keyword evidence="1" id="KW-1133">Transmembrane helix</keyword>
<sequence>MFRDLSTDGFTSRQLPTAVIALERLRIESTLSVLLKRGTDILVALPSLLVLAPLLLVLIMINAFITKGHPIFGQTRVGRSGGQIRVYKLRSMAIDAEDRLRNDSVLYAKYLANDHKLPEGEDPRITAFGRFLRKTSLDELPQLWCVVTGSMSMVGPRPVLPDELETLYGTRKDCYLRSKPGITGLWQVSGRSKVTGDQRVDLDCRYVNNWSFFGDLAVLCRTVPAVLFGRGSH</sequence>
<accession>A0A6J7J756</accession>
<evidence type="ECO:0000259" key="2">
    <source>
        <dbReference type="Pfam" id="PF02397"/>
    </source>
</evidence>
<keyword evidence="1" id="KW-0472">Membrane</keyword>